<gene>
    <name evidence="2" type="ORF">OUO13_04835</name>
</gene>
<accession>A0A9X3EBH7</accession>
<sequence>MVGKLVGVLLGSLFMVACAGNRPVETLAVTVDKPLEATADMLFTRGMLCWSRNESDREGRLVQLVGVSANVASISVLNYTRENGPGDSVFSMNLSRQGDRSSLAMYENRHDCSLFKGCQTGIYTADVKRWITGDATCSSIDLPLR</sequence>
<dbReference type="RefSeq" id="WP_283172720.1">
    <property type="nucleotide sequence ID" value="NZ_JAPNOA010000018.1"/>
</dbReference>
<reference evidence="2" key="1">
    <citation type="submission" date="2022-11" db="EMBL/GenBank/DDBJ databases">
        <title>Parathalassolutuus dongxingensis gen. nov., sp. nov., a novel member of family Oceanospirillaceae isolated from a coastal shrimp pond in Guangxi, China.</title>
        <authorList>
            <person name="Chen H."/>
        </authorList>
    </citation>
    <scope>NUCLEOTIDE SEQUENCE</scope>
    <source>
        <strain evidence="2">G-43</strain>
    </source>
</reference>
<evidence type="ECO:0000256" key="1">
    <source>
        <dbReference type="SAM" id="SignalP"/>
    </source>
</evidence>
<keyword evidence="3" id="KW-1185">Reference proteome</keyword>
<evidence type="ECO:0000313" key="3">
    <source>
        <dbReference type="Proteomes" id="UP001150830"/>
    </source>
</evidence>
<keyword evidence="1" id="KW-0732">Signal</keyword>
<dbReference type="PROSITE" id="PS51257">
    <property type="entry name" value="PROKAR_LIPOPROTEIN"/>
    <property type="match status" value="1"/>
</dbReference>
<dbReference type="Proteomes" id="UP001150830">
    <property type="component" value="Unassembled WGS sequence"/>
</dbReference>
<organism evidence="2 3">
    <name type="scientific">Parathalassolituus penaei</name>
    <dbReference type="NCBI Taxonomy" id="2997323"/>
    <lineage>
        <taxon>Bacteria</taxon>
        <taxon>Pseudomonadati</taxon>
        <taxon>Pseudomonadota</taxon>
        <taxon>Gammaproteobacteria</taxon>
        <taxon>Oceanospirillales</taxon>
        <taxon>Oceanospirillaceae</taxon>
        <taxon>Parathalassolituus</taxon>
    </lineage>
</organism>
<feature type="signal peptide" evidence="1">
    <location>
        <begin position="1"/>
        <end position="19"/>
    </location>
</feature>
<feature type="chain" id="PRO_5040745375" description="Lipoprotein" evidence="1">
    <location>
        <begin position="20"/>
        <end position="145"/>
    </location>
</feature>
<protein>
    <recommendedName>
        <fullName evidence="4">Lipoprotein</fullName>
    </recommendedName>
</protein>
<name>A0A9X3EBH7_9GAMM</name>
<evidence type="ECO:0008006" key="4">
    <source>
        <dbReference type="Google" id="ProtNLM"/>
    </source>
</evidence>
<proteinExistence type="predicted"/>
<dbReference type="EMBL" id="JAPNOA010000018">
    <property type="protein sequence ID" value="MCY0964503.1"/>
    <property type="molecule type" value="Genomic_DNA"/>
</dbReference>
<comment type="caution">
    <text evidence="2">The sequence shown here is derived from an EMBL/GenBank/DDBJ whole genome shotgun (WGS) entry which is preliminary data.</text>
</comment>
<evidence type="ECO:0000313" key="2">
    <source>
        <dbReference type="EMBL" id="MCY0964503.1"/>
    </source>
</evidence>
<dbReference type="AlphaFoldDB" id="A0A9X3EBH7"/>